<reference evidence="3" key="1">
    <citation type="submission" date="2022-11" db="UniProtKB">
        <authorList>
            <consortium name="WormBaseParasite"/>
        </authorList>
    </citation>
    <scope>IDENTIFICATION</scope>
</reference>
<feature type="compositionally biased region" description="Low complexity" evidence="1">
    <location>
        <begin position="74"/>
        <end position="92"/>
    </location>
</feature>
<dbReference type="AlphaFoldDB" id="A0A914HI76"/>
<organism evidence="2 3">
    <name type="scientific">Globodera rostochiensis</name>
    <name type="common">Golden nematode worm</name>
    <name type="synonym">Heterodera rostochiensis</name>
    <dbReference type="NCBI Taxonomy" id="31243"/>
    <lineage>
        <taxon>Eukaryota</taxon>
        <taxon>Metazoa</taxon>
        <taxon>Ecdysozoa</taxon>
        <taxon>Nematoda</taxon>
        <taxon>Chromadorea</taxon>
        <taxon>Rhabditida</taxon>
        <taxon>Tylenchina</taxon>
        <taxon>Tylenchomorpha</taxon>
        <taxon>Tylenchoidea</taxon>
        <taxon>Heteroderidae</taxon>
        <taxon>Heteroderinae</taxon>
        <taxon>Globodera</taxon>
    </lineage>
</organism>
<sequence>MRRKNQMNWPLRLVPMPTSTTTPHKVPPKVLPPATLSGQKGGEGGEEEEEEVSEAPATSPAWTSSEALTMETQSATPSSPMASSSSSAPEASHQFVVQPEELVRWLDDGQIRRRLRLFEVRDRNSFPTTPAALPPAKVLLLSSLSHNGVPVHPLQFQHQTPGMLKKIHGQ</sequence>
<protein>
    <submittedName>
        <fullName evidence="3">Uncharacterized protein</fullName>
    </submittedName>
</protein>
<feature type="region of interest" description="Disordered" evidence="1">
    <location>
        <begin position="1"/>
        <end position="94"/>
    </location>
</feature>
<evidence type="ECO:0000313" key="2">
    <source>
        <dbReference type="Proteomes" id="UP000887572"/>
    </source>
</evidence>
<dbReference type="WBParaSite" id="Gr19_v10_g17755.t1">
    <property type="protein sequence ID" value="Gr19_v10_g17755.t1"/>
    <property type="gene ID" value="Gr19_v10_g17755"/>
</dbReference>
<feature type="compositionally biased region" description="Acidic residues" evidence="1">
    <location>
        <begin position="44"/>
        <end position="53"/>
    </location>
</feature>
<feature type="compositionally biased region" description="Polar residues" evidence="1">
    <location>
        <begin position="60"/>
        <end position="73"/>
    </location>
</feature>
<evidence type="ECO:0000256" key="1">
    <source>
        <dbReference type="SAM" id="MobiDB-lite"/>
    </source>
</evidence>
<evidence type="ECO:0000313" key="3">
    <source>
        <dbReference type="WBParaSite" id="Gr19_v10_g17755.t1"/>
    </source>
</evidence>
<keyword evidence="2" id="KW-1185">Reference proteome</keyword>
<accession>A0A914HI76</accession>
<proteinExistence type="predicted"/>
<name>A0A914HI76_GLORO</name>
<dbReference type="Proteomes" id="UP000887572">
    <property type="component" value="Unplaced"/>
</dbReference>